<comment type="caution">
    <text evidence="1">The sequence shown here is derived from an EMBL/GenBank/DDBJ whole genome shotgun (WGS) entry which is preliminary data.</text>
</comment>
<dbReference type="EMBL" id="NEXJ01000099">
    <property type="protein sequence ID" value="PSN90017.1"/>
    <property type="molecule type" value="Genomic_DNA"/>
</dbReference>
<evidence type="ECO:0000313" key="2">
    <source>
        <dbReference type="Proteomes" id="UP000240490"/>
    </source>
</evidence>
<name>A0A2R6AUG8_9ARCH</name>
<accession>A0A2R6AUG8</accession>
<protein>
    <submittedName>
        <fullName evidence="1">Uncharacterized protein</fullName>
    </submittedName>
</protein>
<sequence>MGARRALVTTLSLVTMAVLIVALSVGFAAPAGMPSFSPPTPLLLSSSKAYEEWLIYHYTQAYLTSQSYTLDNKSYASLLQNLAFNLRGGRYVVFHVNAATVSLTLYNFQVDYSEPPASFPLFAVDATIYLPSERALINYTYTVTPPIRYYIAQELLGVVAGLPNNSSSTRVEDAVYAFIGQLQGVSGTLTLENIGQTSTVNLDLTDCYLKIYYQTCPIYLGSETLYKVLPNLTFSFSSPA</sequence>
<gene>
    <name evidence="1" type="ORF">B9Q08_05575</name>
</gene>
<organism evidence="1 2">
    <name type="scientific">Candidatus Marsarchaeota G2 archaeon ECH_B_SAG-M15</name>
    <dbReference type="NCBI Taxonomy" id="1978162"/>
    <lineage>
        <taxon>Archaea</taxon>
        <taxon>Candidatus Marsarchaeota</taxon>
        <taxon>Candidatus Marsarchaeota group 2</taxon>
    </lineage>
</organism>
<proteinExistence type="predicted"/>
<reference evidence="1 2" key="1">
    <citation type="submission" date="2017-04" db="EMBL/GenBank/DDBJ databases">
        <title>Novel microbial lineages endemic to geothermal iron-oxide mats fill important gaps in the evolutionary history of Archaea.</title>
        <authorList>
            <person name="Jay Z.J."/>
            <person name="Beam J.P."/>
            <person name="Dlakic M."/>
            <person name="Rusch D.B."/>
            <person name="Kozubal M.A."/>
            <person name="Inskeep W.P."/>
        </authorList>
    </citation>
    <scope>NUCLEOTIDE SEQUENCE [LARGE SCALE GENOMIC DNA]</scope>
    <source>
        <strain evidence="1">ECH_B_SAG-M15</strain>
    </source>
</reference>
<dbReference type="Proteomes" id="UP000240490">
    <property type="component" value="Unassembled WGS sequence"/>
</dbReference>
<dbReference type="AlphaFoldDB" id="A0A2R6AUG8"/>
<evidence type="ECO:0000313" key="1">
    <source>
        <dbReference type="EMBL" id="PSN90017.1"/>
    </source>
</evidence>